<evidence type="ECO:0000256" key="2">
    <source>
        <dbReference type="SAM" id="Phobius"/>
    </source>
</evidence>
<dbReference type="EMBL" id="MTYJ01000413">
    <property type="protein sequence ID" value="OWA54495.1"/>
    <property type="molecule type" value="Genomic_DNA"/>
</dbReference>
<accession>A0A9X6NHR7</accession>
<feature type="region of interest" description="Disordered" evidence="1">
    <location>
        <begin position="1"/>
        <end position="20"/>
    </location>
</feature>
<keyword evidence="2" id="KW-0812">Transmembrane</keyword>
<protein>
    <submittedName>
        <fullName evidence="3">Uncharacterized protein</fullName>
    </submittedName>
</protein>
<evidence type="ECO:0000256" key="1">
    <source>
        <dbReference type="SAM" id="MobiDB-lite"/>
    </source>
</evidence>
<name>A0A9X6NHR7_HYPEX</name>
<evidence type="ECO:0000313" key="4">
    <source>
        <dbReference type="Proteomes" id="UP000192578"/>
    </source>
</evidence>
<feature type="transmembrane region" description="Helical" evidence="2">
    <location>
        <begin position="203"/>
        <end position="223"/>
    </location>
</feature>
<dbReference type="Proteomes" id="UP000192578">
    <property type="component" value="Unassembled WGS sequence"/>
</dbReference>
<sequence length="242" mass="27884">MECDCASGPRTSRRRSAAVPAHQLHLPAAVVEHHKWRLAKGGQFMVPEKNRNLRRIFGESLPWAGCTLNVAANNFLLRSFPRRLSSSCSADFLRHHQRPQRQHYCHFNGDHFSGEFSPLPSSKDSGIHENPIFALFVAHGLLLLTLLLSMPILEFIRKRNTRPPIWLAASARFLRCVKSVLKRRHTFNEATDSWRRRRRLQRGWSAIAQFLKMSLFGVCLTVLSSSRRSVFLRSSPRRRPLE</sequence>
<reference evidence="4" key="1">
    <citation type="submission" date="2017-01" db="EMBL/GenBank/DDBJ databases">
        <title>Comparative genomics of anhydrobiosis in the tardigrade Hypsibius dujardini.</title>
        <authorList>
            <person name="Yoshida Y."/>
            <person name="Koutsovoulos G."/>
            <person name="Laetsch D."/>
            <person name="Stevens L."/>
            <person name="Kumar S."/>
            <person name="Horikawa D."/>
            <person name="Ishino K."/>
            <person name="Komine S."/>
            <person name="Tomita M."/>
            <person name="Blaxter M."/>
            <person name="Arakawa K."/>
        </authorList>
    </citation>
    <scope>NUCLEOTIDE SEQUENCE [LARGE SCALE GENOMIC DNA]</scope>
    <source>
        <strain evidence="4">Z151</strain>
    </source>
</reference>
<gene>
    <name evidence="3" type="ORF">BV898_18895</name>
</gene>
<keyword evidence="2" id="KW-0472">Membrane</keyword>
<dbReference type="AlphaFoldDB" id="A0A9X6NHR7"/>
<keyword evidence="4" id="KW-1185">Reference proteome</keyword>
<organism evidence="3 4">
    <name type="scientific">Hypsibius exemplaris</name>
    <name type="common">Freshwater tardigrade</name>
    <dbReference type="NCBI Taxonomy" id="2072580"/>
    <lineage>
        <taxon>Eukaryota</taxon>
        <taxon>Metazoa</taxon>
        <taxon>Ecdysozoa</taxon>
        <taxon>Tardigrada</taxon>
        <taxon>Eutardigrada</taxon>
        <taxon>Parachela</taxon>
        <taxon>Hypsibioidea</taxon>
        <taxon>Hypsibiidae</taxon>
        <taxon>Hypsibius</taxon>
    </lineage>
</organism>
<keyword evidence="2" id="KW-1133">Transmembrane helix</keyword>
<evidence type="ECO:0000313" key="3">
    <source>
        <dbReference type="EMBL" id="OWA54495.1"/>
    </source>
</evidence>
<comment type="caution">
    <text evidence="3">The sequence shown here is derived from an EMBL/GenBank/DDBJ whole genome shotgun (WGS) entry which is preliminary data.</text>
</comment>
<feature type="transmembrane region" description="Helical" evidence="2">
    <location>
        <begin position="132"/>
        <end position="153"/>
    </location>
</feature>
<proteinExistence type="predicted"/>